<dbReference type="Proteomes" id="UP000001029">
    <property type="component" value="Chromosome"/>
</dbReference>
<dbReference type="OrthoDB" id="6114904at2"/>
<keyword evidence="3" id="KW-1185">Reference proteome</keyword>
<dbReference type="SMART" id="SM00671">
    <property type="entry name" value="SEL1"/>
    <property type="match status" value="10"/>
</dbReference>
<dbReference type="Pfam" id="PF08238">
    <property type="entry name" value="Sel1"/>
    <property type="match status" value="12"/>
</dbReference>
<dbReference type="InterPro" id="IPR006597">
    <property type="entry name" value="Sel1-like"/>
</dbReference>
<dbReference type="PROSITE" id="PS51257">
    <property type="entry name" value="PROKAR_LIPOPROTEIN"/>
    <property type="match status" value="1"/>
</dbReference>
<dbReference type="RefSeq" id="WP_012414606.1">
    <property type="nucleotide sequence ID" value="NC_010644.1"/>
</dbReference>
<evidence type="ECO:0000313" key="3">
    <source>
        <dbReference type="Proteomes" id="UP000001029"/>
    </source>
</evidence>
<evidence type="ECO:0000313" key="2">
    <source>
        <dbReference type="EMBL" id="ACC97991.1"/>
    </source>
</evidence>
<sequence>MKKIIYIFLLLPFIFACSETTDLGREDNVPPALESVFKSAKKGDAEAQLKIAKAYFDGLEGMPLNYEKGFYWAQKSAKGGNNDALREVGFSYLNARGVKRDFRTALKHLTNAADSGNVQAMLDIAALYYDLKKPREEYEWYEKAAASGAEAGMQILVDRYCYAARKDGEKCLIWLTKLADGGSIEAMKQLAQIYEKGEITAKTLEKTEYWYERAAQAGDVEAMSLVGQAYALGSMHTKDAKLAFKWNLEAAKQGNEKAIFALCSSYIYGQFTSKDMKKAVEWCTKAAEKNSVKAMYYLGIIYERPYAPVKKDLPKAVSWFTKAAQAGDGSSIGELSLYYLKAKNYDKAFEWASKGALLDNEQSAYVLGHLYMHGLGVKKDLAQALKWNTKVVSLNKENFLYMYNLAEVYTAQRKYSNAFTWYLRAAKAGHEPSMKELVVMYVAGRGTEKNLDAARYWQKKIEGK</sequence>
<dbReference type="Gene3D" id="1.25.40.10">
    <property type="entry name" value="Tetratricopeptide repeat domain"/>
    <property type="match status" value="4"/>
</dbReference>
<dbReference type="InterPro" id="IPR011990">
    <property type="entry name" value="TPR-like_helical_dom_sf"/>
</dbReference>
<evidence type="ECO:0000256" key="1">
    <source>
        <dbReference type="SAM" id="SignalP"/>
    </source>
</evidence>
<protein>
    <submittedName>
        <fullName evidence="2">Sel1 domain protein repeat-containing protein</fullName>
    </submittedName>
</protein>
<dbReference type="STRING" id="445932.Emin_0434"/>
<organism evidence="2 3">
    <name type="scientific">Elusimicrobium minutum (strain Pei191)</name>
    <dbReference type="NCBI Taxonomy" id="445932"/>
    <lineage>
        <taxon>Bacteria</taxon>
        <taxon>Pseudomonadati</taxon>
        <taxon>Elusimicrobiota</taxon>
        <taxon>Elusimicrobia</taxon>
        <taxon>Elusimicrobiales</taxon>
        <taxon>Elusimicrobiaceae</taxon>
        <taxon>Elusimicrobium</taxon>
    </lineage>
</organism>
<accession>B2KBG9</accession>
<dbReference type="PANTHER" id="PTHR11102">
    <property type="entry name" value="SEL-1-LIKE PROTEIN"/>
    <property type="match status" value="1"/>
</dbReference>
<gene>
    <name evidence="2" type="ordered locus">Emin_0434</name>
</gene>
<dbReference type="HOGENOM" id="CLU_000288_36_14_0"/>
<dbReference type="AlphaFoldDB" id="B2KBG9"/>
<dbReference type="InterPro" id="IPR050767">
    <property type="entry name" value="Sel1_AlgK"/>
</dbReference>
<dbReference type="SUPFAM" id="SSF81901">
    <property type="entry name" value="HCP-like"/>
    <property type="match status" value="3"/>
</dbReference>
<feature type="signal peptide" evidence="1">
    <location>
        <begin position="1"/>
        <end position="18"/>
    </location>
</feature>
<feature type="chain" id="PRO_5002780027" evidence="1">
    <location>
        <begin position="19"/>
        <end position="464"/>
    </location>
</feature>
<dbReference type="KEGG" id="emi:Emin_0434"/>
<dbReference type="EMBL" id="CP001055">
    <property type="protein sequence ID" value="ACC97991.1"/>
    <property type="molecule type" value="Genomic_DNA"/>
</dbReference>
<reference evidence="2 3" key="1">
    <citation type="journal article" date="2009" name="Appl. Environ. Microbiol.">
        <title>Genomic analysis of 'Elusimicrobium minutum,' the first cultivated representative of the phylum 'Elusimicrobia' (formerly termite group 1).</title>
        <authorList>
            <person name="Herlemann D.P.R."/>
            <person name="Geissinger O."/>
            <person name="Ikeda-Ohtsubo W."/>
            <person name="Kunin V."/>
            <person name="Sun H."/>
            <person name="Lapidus A."/>
            <person name="Hugenholtz P."/>
            <person name="Brune A."/>
        </authorList>
    </citation>
    <scope>NUCLEOTIDE SEQUENCE [LARGE SCALE GENOMIC DNA]</scope>
    <source>
        <strain evidence="2 3">Pei191</strain>
    </source>
</reference>
<keyword evidence="1" id="KW-0732">Signal</keyword>
<dbReference type="PANTHER" id="PTHR11102:SF160">
    <property type="entry name" value="ERAD-ASSOCIATED E3 UBIQUITIN-PROTEIN LIGASE COMPONENT HRD3"/>
    <property type="match status" value="1"/>
</dbReference>
<name>B2KBG9_ELUMP</name>
<proteinExistence type="predicted"/>